<keyword evidence="2 5" id="KW-0732">Signal</keyword>
<evidence type="ECO:0000313" key="8">
    <source>
        <dbReference type="Proteomes" id="UP001363151"/>
    </source>
</evidence>
<accession>A0ABR1G4H1</accession>
<feature type="domain" description="MRH" evidence="6">
    <location>
        <begin position="80"/>
        <end position="219"/>
    </location>
</feature>
<evidence type="ECO:0000259" key="6">
    <source>
        <dbReference type="PROSITE" id="PS51914"/>
    </source>
</evidence>
<feature type="signal peptide" evidence="5">
    <location>
        <begin position="1"/>
        <end position="15"/>
    </location>
</feature>
<name>A0ABR1G4H1_AURAN</name>
<dbReference type="SUPFAM" id="SSF50911">
    <property type="entry name" value="Mannose 6-phosphate receptor domain"/>
    <property type="match status" value="1"/>
</dbReference>
<dbReference type="InterPro" id="IPR045149">
    <property type="entry name" value="OS-9-like"/>
</dbReference>
<dbReference type="Pfam" id="PF13015">
    <property type="entry name" value="PRKCSH_1"/>
    <property type="match status" value="1"/>
</dbReference>
<dbReference type="Gene3D" id="2.70.130.10">
    <property type="entry name" value="Mannose-6-phosphate receptor binding domain"/>
    <property type="match status" value="2"/>
</dbReference>
<evidence type="ECO:0000256" key="1">
    <source>
        <dbReference type="ARBA" id="ARBA00004240"/>
    </source>
</evidence>
<protein>
    <submittedName>
        <fullName evidence="7">Endoplasmic reticulum lectin</fullName>
    </submittedName>
</protein>
<keyword evidence="3" id="KW-0256">Endoplasmic reticulum</keyword>
<dbReference type="InterPro" id="IPR036607">
    <property type="entry name" value="PRKCSH"/>
</dbReference>
<dbReference type="PROSITE" id="PS51914">
    <property type="entry name" value="MRH"/>
    <property type="match status" value="2"/>
</dbReference>
<organism evidence="7 8">
    <name type="scientific">Aureococcus anophagefferens</name>
    <name type="common">Harmful bloom alga</name>
    <dbReference type="NCBI Taxonomy" id="44056"/>
    <lineage>
        <taxon>Eukaryota</taxon>
        <taxon>Sar</taxon>
        <taxon>Stramenopiles</taxon>
        <taxon>Ochrophyta</taxon>
        <taxon>Pelagophyceae</taxon>
        <taxon>Pelagomonadales</taxon>
        <taxon>Pelagomonadaceae</taxon>
        <taxon>Aureococcus</taxon>
    </lineage>
</organism>
<evidence type="ECO:0000256" key="5">
    <source>
        <dbReference type="SAM" id="SignalP"/>
    </source>
</evidence>
<comment type="caution">
    <text evidence="7">The sequence shown here is derived from an EMBL/GenBank/DDBJ whole genome shotgun (WGS) entry which is preliminary data.</text>
</comment>
<dbReference type="PANTHER" id="PTHR15414">
    <property type="entry name" value="OS-9-RELATED"/>
    <property type="match status" value="1"/>
</dbReference>
<dbReference type="EMBL" id="JBBJCI010000120">
    <property type="protein sequence ID" value="KAK7248150.1"/>
    <property type="molecule type" value="Genomic_DNA"/>
</dbReference>
<sequence length="365" mass="39392">MGRHAWLFCAVATRAGLLELGGQLGLELLEREGGAESPWAGISMRDADGKAFVCRSGSPAAREPEPGPKTLSEALGQLDGSCAYLNQGWWTYEWCHRRHVRQFHLEAQARSPEWSLGDYTRTELEDDDGGAASSVDAAGSEALSRAVDVFDVGGQRCDETGTGRSSTVHFRCCDGPKPGKATKGKRKRAAGAEAFITSVDEVALCSYAFAVCSPSLCSPSSPNATASLLLKALEGVCLQRHEGWWSFEFCYKKGARQFHARAEDDAALVVERGADGWDKARVEVEYERGTPCDIGEDDDSGEKRRRGTTARLVCGDTNALVSVVEDRTCHYVFTVTTPALCKHAAFATAPNTRPVTCEAAPDDES</sequence>
<dbReference type="InterPro" id="IPR044865">
    <property type="entry name" value="MRH_dom"/>
</dbReference>
<dbReference type="Pfam" id="PF07915">
    <property type="entry name" value="PRKCSH"/>
    <property type="match status" value="1"/>
</dbReference>
<evidence type="ECO:0000256" key="4">
    <source>
        <dbReference type="ARBA" id="ARBA00023157"/>
    </source>
</evidence>
<dbReference type="Proteomes" id="UP001363151">
    <property type="component" value="Unassembled WGS sequence"/>
</dbReference>
<keyword evidence="4" id="KW-1015">Disulfide bond</keyword>
<feature type="chain" id="PRO_5046811926" evidence="5">
    <location>
        <begin position="16"/>
        <end position="365"/>
    </location>
</feature>
<keyword evidence="8" id="KW-1185">Reference proteome</keyword>
<comment type="subcellular location">
    <subcellularLocation>
        <location evidence="1">Endoplasmic reticulum</location>
    </subcellularLocation>
</comment>
<reference evidence="7 8" key="1">
    <citation type="submission" date="2024-03" db="EMBL/GenBank/DDBJ databases">
        <title>Aureococcus anophagefferens CCMP1851 and Kratosvirus quantuckense: Draft genome of a second virus-susceptible host strain in the model system.</title>
        <authorList>
            <person name="Chase E."/>
            <person name="Truchon A.R."/>
            <person name="Schepens W."/>
            <person name="Wilhelm S.W."/>
        </authorList>
    </citation>
    <scope>NUCLEOTIDE SEQUENCE [LARGE SCALE GENOMIC DNA]</scope>
    <source>
        <strain evidence="7 8">CCMP1851</strain>
    </source>
</reference>
<evidence type="ECO:0000256" key="2">
    <source>
        <dbReference type="ARBA" id="ARBA00022729"/>
    </source>
</evidence>
<feature type="domain" description="MRH" evidence="6">
    <location>
        <begin position="235"/>
        <end position="343"/>
    </location>
</feature>
<gene>
    <name evidence="7" type="ORF">SO694_00080187</name>
</gene>
<evidence type="ECO:0000313" key="7">
    <source>
        <dbReference type="EMBL" id="KAK7248150.1"/>
    </source>
</evidence>
<dbReference type="PANTHER" id="PTHR15414:SF0">
    <property type="entry name" value="ENDOPLASMIC RETICULUM LECTIN 1"/>
    <property type="match status" value="1"/>
</dbReference>
<dbReference type="InterPro" id="IPR009011">
    <property type="entry name" value="Man6P_isomerase_rcpt-bd_dom_sf"/>
</dbReference>
<dbReference type="InterPro" id="IPR012913">
    <property type="entry name" value="OS9-like_dom"/>
</dbReference>
<evidence type="ECO:0000256" key="3">
    <source>
        <dbReference type="ARBA" id="ARBA00022824"/>
    </source>
</evidence>
<proteinExistence type="predicted"/>